<evidence type="ECO:0000313" key="2">
    <source>
        <dbReference type="EMBL" id="OGH83853.1"/>
    </source>
</evidence>
<organism evidence="2 3">
    <name type="scientific">Candidatus Magasanikbacteria bacterium RIFOXYB1_FULL_40_15</name>
    <dbReference type="NCBI Taxonomy" id="1798697"/>
    <lineage>
        <taxon>Bacteria</taxon>
        <taxon>Candidatus Magasanikiibacteriota</taxon>
    </lineage>
</organism>
<sequence length="241" mass="26794">MNQINLIILPGWGGSEETWRDFVGVVGRNFDNARVIELPCFGANPCPTEVWGVDGYAEYAKKEINKLGYDGKTILLGHSFGGQVAVSLAAKEDGIADALILSGAAAIRPKNSIKRMFFLLIAKAGKVLFRLPFIEKFSVLARKVLYGLAGSRDYENTTGIKKEIFKKIVREDSRNLLPKIKIPTLVLWGEKDKYVPLKYGKKIHKLIPGSAMYIVKDGGHGLHIKNIKEIELIINEFISHV</sequence>
<feature type="domain" description="AB hydrolase-1" evidence="1">
    <location>
        <begin position="6"/>
        <end position="224"/>
    </location>
</feature>
<dbReference type="Pfam" id="PF12697">
    <property type="entry name" value="Abhydrolase_6"/>
    <property type="match status" value="1"/>
</dbReference>
<dbReference type="EMBL" id="MFQS01000009">
    <property type="protein sequence ID" value="OGH83853.1"/>
    <property type="molecule type" value="Genomic_DNA"/>
</dbReference>
<dbReference type="SUPFAM" id="SSF53474">
    <property type="entry name" value="alpha/beta-Hydrolases"/>
    <property type="match status" value="1"/>
</dbReference>
<gene>
    <name evidence="2" type="ORF">A2373_01905</name>
</gene>
<comment type="caution">
    <text evidence="2">The sequence shown here is derived from an EMBL/GenBank/DDBJ whole genome shotgun (WGS) entry which is preliminary data.</text>
</comment>
<evidence type="ECO:0000259" key="1">
    <source>
        <dbReference type="Pfam" id="PF12697"/>
    </source>
</evidence>
<dbReference type="PANTHER" id="PTHR43798:SF33">
    <property type="entry name" value="HYDROLASE, PUTATIVE (AFU_ORTHOLOGUE AFUA_2G14860)-RELATED"/>
    <property type="match status" value="1"/>
</dbReference>
<dbReference type="InterPro" id="IPR000073">
    <property type="entry name" value="AB_hydrolase_1"/>
</dbReference>
<dbReference type="InterPro" id="IPR050266">
    <property type="entry name" value="AB_hydrolase_sf"/>
</dbReference>
<dbReference type="AlphaFoldDB" id="A0A1F6NJ53"/>
<proteinExistence type="predicted"/>
<dbReference type="PRINTS" id="PR00111">
    <property type="entry name" value="ABHYDROLASE"/>
</dbReference>
<dbReference type="Proteomes" id="UP000176300">
    <property type="component" value="Unassembled WGS sequence"/>
</dbReference>
<dbReference type="GO" id="GO:0016020">
    <property type="term" value="C:membrane"/>
    <property type="evidence" value="ECO:0007669"/>
    <property type="project" value="TreeGrafter"/>
</dbReference>
<accession>A0A1F6NJ53</accession>
<protein>
    <recommendedName>
        <fullName evidence="1">AB hydrolase-1 domain-containing protein</fullName>
    </recommendedName>
</protein>
<dbReference type="Gene3D" id="3.40.50.1820">
    <property type="entry name" value="alpha/beta hydrolase"/>
    <property type="match status" value="1"/>
</dbReference>
<dbReference type="STRING" id="1798697.A2373_01905"/>
<reference evidence="2 3" key="1">
    <citation type="journal article" date="2016" name="Nat. Commun.">
        <title>Thousands of microbial genomes shed light on interconnected biogeochemical processes in an aquifer system.</title>
        <authorList>
            <person name="Anantharaman K."/>
            <person name="Brown C.T."/>
            <person name="Hug L.A."/>
            <person name="Sharon I."/>
            <person name="Castelle C.J."/>
            <person name="Probst A.J."/>
            <person name="Thomas B.C."/>
            <person name="Singh A."/>
            <person name="Wilkins M.J."/>
            <person name="Karaoz U."/>
            <person name="Brodie E.L."/>
            <person name="Williams K.H."/>
            <person name="Hubbard S.S."/>
            <person name="Banfield J.F."/>
        </authorList>
    </citation>
    <scope>NUCLEOTIDE SEQUENCE [LARGE SCALE GENOMIC DNA]</scope>
</reference>
<name>A0A1F6NJ53_9BACT</name>
<dbReference type="InterPro" id="IPR029058">
    <property type="entry name" value="AB_hydrolase_fold"/>
</dbReference>
<dbReference type="PANTHER" id="PTHR43798">
    <property type="entry name" value="MONOACYLGLYCEROL LIPASE"/>
    <property type="match status" value="1"/>
</dbReference>
<evidence type="ECO:0000313" key="3">
    <source>
        <dbReference type="Proteomes" id="UP000176300"/>
    </source>
</evidence>